<dbReference type="Proteomes" id="UP001140453">
    <property type="component" value="Unassembled WGS sequence"/>
</dbReference>
<sequence length="393" mass="44706">MDQIDHAIPLYRISGFTTSNKDIDQYGWFRLDFWCNGNLFSVTVSSKDIRDSPAREREFQEVLGTLLSEQGSISPVNDELLCEDLEEDVNDCEQPHADGSSKSMGIGYCFDWVFNPCAVEIEHVAPRLPIEQGGKITLDYFYGKKRFSGRIKIVQERFIPEFRIDTGEYEDPDAYSDDFEFWKSKTTFPVFSTSEIEVLSTDNQQDPPYMDDPSRVRVKDVTLFFKKMDDDAEDLVQKEVDKYEKIKAADFASDVRTSRLQGIVEDGSERIVGLLYDDLGEAMPLDFEEVISQETPLALRQKWANQIQHTVEMLHKAGVVWGDAKAGNILVDGHGRGDAWVIDFGGGFTKGWVDREKSDTVEGDLQGLANILIFLETGNHVNQYHQDSDQPFQ</sequence>
<evidence type="ECO:0008006" key="3">
    <source>
        <dbReference type="Google" id="ProtNLM"/>
    </source>
</evidence>
<protein>
    <recommendedName>
        <fullName evidence="3">Protein kinase domain-containing protein</fullName>
    </recommendedName>
</protein>
<dbReference type="InterPro" id="IPR011009">
    <property type="entry name" value="Kinase-like_dom_sf"/>
</dbReference>
<name>A0A9W8YIK8_9PEZI</name>
<evidence type="ECO:0000313" key="2">
    <source>
        <dbReference type="Proteomes" id="UP001140453"/>
    </source>
</evidence>
<dbReference type="Gene3D" id="1.10.510.10">
    <property type="entry name" value="Transferase(Phosphotransferase) domain 1"/>
    <property type="match status" value="1"/>
</dbReference>
<dbReference type="AlphaFoldDB" id="A0A9W8YIK8"/>
<dbReference type="EMBL" id="JAPEVB010000007">
    <property type="protein sequence ID" value="KAJ4385429.1"/>
    <property type="molecule type" value="Genomic_DNA"/>
</dbReference>
<dbReference type="SUPFAM" id="SSF56112">
    <property type="entry name" value="Protein kinase-like (PK-like)"/>
    <property type="match status" value="1"/>
</dbReference>
<gene>
    <name evidence="1" type="ORF">N0V93_009857</name>
</gene>
<reference evidence="1" key="1">
    <citation type="submission" date="2022-10" db="EMBL/GenBank/DDBJ databases">
        <title>Tapping the CABI collections for fungal endophytes: first genome assemblies for Collariella, Neodidymelliopsis, Ascochyta clinopodiicola, Didymella pomorum, Didymosphaeria variabile, Neocosmospora piperis and Neocucurbitaria cava.</title>
        <authorList>
            <person name="Hill R."/>
        </authorList>
    </citation>
    <scope>NUCLEOTIDE SEQUENCE</scope>
    <source>
        <strain evidence="1">IMI 355082</strain>
    </source>
</reference>
<evidence type="ECO:0000313" key="1">
    <source>
        <dbReference type="EMBL" id="KAJ4385429.1"/>
    </source>
</evidence>
<comment type="caution">
    <text evidence="1">The sequence shown here is derived from an EMBL/GenBank/DDBJ whole genome shotgun (WGS) entry which is preliminary data.</text>
</comment>
<dbReference type="OrthoDB" id="4062651at2759"/>
<organism evidence="1 2">
    <name type="scientific">Gnomoniopsis smithogilvyi</name>
    <dbReference type="NCBI Taxonomy" id="1191159"/>
    <lineage>
        <taxon>Eukaryota</taxon>
        <taxon>Fungi</taxon>
        <taxon>Dikarya</taxon>
        <taxon>Ascomycota</taxon>
        <taxon>Pezizomycotina</taxon>
        <taxon>Sordariomycetes</taxon>
        <taxon>Sordariomycetidae</taxon>
        <taxon>Diaporthales</taxon>
        <taxon>Gnomoniaceae</taxon>
        <taxon>Gnomoniopsis</taxon>
    </lineage>
</organism>
<proteinExistence type="predicted"/>
<keyword evidence="2" id="KW-1185">Reference proteome</keyword>
<accession>A0A9W8YIK8</accession>